<evidence type="ECO:0000259" key="2">
    <source>
        <dbReference type="Pfam" id="PF06401"/>
    </source>
</evidence>
<dbReference type="GO" id="GO:0008201">
    <property type="term" value="F:heparin binding"/>
    <property type="evidence" value="ECO:0007669"/>
    <property type="project" value="InterPro"/>
</dbReference>
<dbReference type="Gene3D" id="1.20.81.10">
    <property type="entry name" value="RAP domain"/>
    <property type="match status" value="2"/>
</dbReference>
<keyword evidence="1" id="KW-0175">Coiled coil</keyword>
<dbReference type="AlphaFoldDB" id="A0A3P6TUM0"/>
<reference evidence="3 4" key="1">
    <citation type="submission" date="2018-11" db="EMBL/GenBank/DDBJ databases">
        <authorList>
            <consortium name="Pathogen Informatics"/>
        </authorList>
    </citation>
    <scope>NUCLEOTIDE SEQUENCE [LARGE SCALE GENOMIC DNA]</scope>
</reference>
<dbReference type="GO" id="GO:0048259">
    <property type="term" value="P:regulation of receptor-mediated endocytosis"/>
    <property type="evidence" value="ECO:0007669"/>
    <property type="project" value="TreeGrafter"/>
</dbReference>
<feature type="domain" description="Alpha-2-macroglobulin RAP C-terminal" evidence="2">
    <location>
        <begin position="20"/>
        <end position="243"/>
    </location>
</feature>
<dbReference type="InterPro" id="IPR036744">
    <property type="entry name" value="RAP_sf"/>
</dbReference>
<gene>
    <name evidence="3" type="ORF">CGOC_LOCUS6571</name>
</gene>
<dbReference type="OrthoDB" id="5817428at2759"/>
<dbReference type="GO" id="GO:0005783">
    <property type="term" value="C:endoplasmic reticulum"/>
    <property type="evidence" value="ECO:0007669"/>
    <property type="project" value="InterPro"/>
</dbReference>
<dbReference type="EMBL" id="UYRV01021641">
    <property type="protein sequence ID" value="VDK69988.1"/>
    <property type="molecule type" value="Genomic_DNA"/>
</dbReference>
<dbReference type="Proteomes" id="UP000271889">
    <property type="component" value="Unassembled WGS sequence"/>
</dbReference>
<dbReference type="GO" id="GO:0050750">
    <property type="term" value="F:low-density lipoprotein particle receptor binding"/>
    <property type="evidence" value="ECO:0007669"/>
    <property type="project" value="InterPro"/>
</dbReference>
<dbReference type="SUPFAM" id="SSF47045">
    <property type="entry name" value="RAP domain-like"/>
    <property type="match status" value="2"/>
</dbReference>
<accession>A0A3P6TUM0</accession>
<name>A0A3P6TUM0_CYLGO</name>
<dbReference type="GO" id="GO:0048019">
    <property type="term" value="F:receptor antagonist activity"/>
    <property type="evidence" value="ECO:0007669"/>
    <property type="project" value="InterPro"/>
</dbReference>
<proteinExistence type="predicted"/>
<evidence type="ECO:0000313" key="3">
    <source>
        <dbReference type="EMBL" id="VDK69988.1"/>
    </source>
</evidence>
<dbReference type="InterPro" id="IPR038003">
    <property type="entry name" value="A2-macroglobuin_RAP"/>
</dbReference>
<evidence type="ECO:0000256" key="1">
    <source>
        <dbReference type="SAM" id="Coils"/>
    </source>
</evidence>
<organism evidence="3 4">
    <name type="scientific">Cylicostephanus goldi</name>
    <name type="common">Nematode worm</name>
    <dbReference type="NCBI Taxonomy" id="71465"/>
    <lineage>
        <taxon>Eukaryota</taxon>
        <taxon>Metazoa</taxon>
        <taxon>Ecdysozoa</taxon>
        <taxon>Nematoda</taxon>
        <taxon>Chromadorea</taxon>
        <taxon>Rhabditida</taxon>
        <taxon>Rhabditina</taxon>
        <taxon>Rhabditomorpha</taxon>
        <taxon>Strongyloidea</taxon>
        <taxon>Strongylidae</taxon>
        <taxon>Cylicostephanus</taxon>
    </lineage>
</organism>
<evidence type="ECO:0000313" key="4">
    <source>
        <dbReference type="Proteomes" id="UP000271889"/>
    </source>
</evidence>
<feature type="coiled-coil region" evidence="1">
    <location>
        <begin position="99"/>
        <end position="130"/>
    </location>
</feature>
<dbReference type="Pfam" id="PF06401">
    <property type="entry name" value="Alpha-2-MRAP_C"/>
    <property type="match status" value="1"/>
</dbReference>
<dbReference type="PANTHER" id="PTHR16560:SF2">
    <property type="entry name" value="ALPHA-2-MACROGLOBULIN RECEPTOR-ASSOCIATED PROTEIN"/>
    <property type="match status" value="1"/>
</dbReference>
<protein>
    <recommendedName>
        <fullName evidence="2">Alpha-2-macroglobulin RAP C-terminal domain-containing protein</fullName>
    </recommendedName>
</protein>
<keyword evidence="4" id="KW-1185">Reference proteome</keyword>
<dbReference type="PANTHER" id="PTHR16560">
    <property type="entry name" value="ALPHA-2-MACROGLOBULIN RECEPTOR-ASSOCIATED PROTEIN"/>
    <property type="match status" value="1"/>
</dbReference>
<dbReference type="InterPro" id="IPR010483">
    <property type="entry name" value="Alpha_2_MRAP_C"/>
</dbReference>
<sequence length="243" mass="29091">MKHKNEPLHSTEWKAELESFEDERLQKLWEKAKKGMFSDDELRIYALKLFSALHKELKDAERKTRIYKDVLQETNKVAEFLAFRIPVENSILHDETASIEDKKSQLKKAYREMSDHIEQLTEKLKDDKTTLFENERVRRLWKATDAMEMFQAQTNGNFSEHDLNVMKEELTHFDKQLKKMAFHKTGSILQQELEARRAERAKQGKMLLHTVEDVELEAKHEKMDRKLRKMEKYLEAKTRHMEL</sequence>